<sequence>MSDSGKSILQRITKYCADTERSTHDVLSKLVSWGVPPEETEIILRKLRAEKFLDDKRYANSYVTEKWNLDKWGKIKIENALQQKNIDPSVIHDAMSIIDQEEYMLGLNELLEKKHKEVKSGNNMEDARRIMMFALSRGFEEELIQEWIEKQGFDS</sequence>
<evidence type="ECO:0000259" key="6">
    <source>
        <dbReference type="Pfam" id="PF02631"/>
    </source>
</evidence>
<evidence type="ECO:0000313" key="8">
    <source>
        <dbReference type="EMBL" id="MBK9982743.1"/>
    </source>
</evidence>
<accession>A0A9D7ST98</accession>
<dbReference type="InterPro" id="IPR003783">
    <property type="entry name" value="Regulatory_RecX"/>
</dbReference>
<comment type="function">
    <text evidence="5">Modulates RecA activity.</text>
</comment>
<evidence type="ECO:0000256" key="2">
    <source>
        <dbReference type="ARBA" id="ARBA00009695"/>
    </source>
</evidence>
<proteinExistence type="inferred from homology"/>
<keyword evidence="4 5" id="KW-0963">Cytoplasm</keyword>
<dbReference type="Pfam" id="PF02631">
    <property type="entry name" value="RecX_HTH2"/>
    <property type="match status" value="1"/>
</dbReference>
<evidence type="ECO:0000256" key="5">
    <source>
        <dbReference type="HAMAP-Rule" id="MF_01114"/>
    </source>
</evidence>
<comment type="caution">
    <text evidence="8">The sequence shown here is derived from an EMBL/GenBank/DDBJ whole genome shotgun (WGS) entry which is preliminary data.</text>
</comment>
<evidence type="ECO:0000256" key="3">
    <source>
        <dbReference type="ARBA" id="ARBA00018111"/>
    </source>
</evidence>
<name>A0A9D7ST98_9BACT</name>
<dbReference type="InterPro" id="IPR053924">
    <property type="entry name" value="RecX_HTH_2nd"/>
</dbReference>
<evidence type="ECO:0000256" key="4">
    <source>
        <dbReference type="ARBA" id="ARBA00022490"/>
    </source>
</evidence>
<comment type="subcellular location">
    <subcellularLocation>
        <location evidence="1 5">Cytoplasm</location>
    </subcellularLocation>
</comment>
<dbReference type="EMBL" id="JADKGY010000006">
    <property type="protein sequence ID" value="MBK9982743.1"/>
    <property type="molecule type" value="Genomic_DNA"/>
</dbReference>
<comment type="similarity">
    <text evidence="2 5">Belongs to the RecX family.</text>
</comment>
<dbReference type="Gene3D" id="1.10.10.10">
    <property type="entry name" value="Winged helix-like DNA-binding domain superfamily/Winged helix DNA-binding domain"/>
    <property type="match status" value="1"/>
</dbReference>
<dbReference type="PANTHER" id="PTHR33602:SF1">
    <property type="entry name" value="REGULATORY PROTEIN RECX FAMILY PROTEIN"/>
    <property type="match status" value="1"/>
</dbReference>
<dbReference type="PANTHER" id="PTHR33602">
    <property type="entry name" value="REGULATORY PROTEIN RECX FAMILY PROTEIN"/>
    <property type="match status" value="1"/>
</dbReference>
<feature type="domain" description="RecX third three-helical" evidence="7">
    <location>
        <begin position="107"/>
        <end position="148"/>
    </location>
</feature>
<dbReference type="InterPro" id="IPR053925">
    <property type="entry name" value="RecX_HTH_3rd"/>
</dbReference>
<gene>
    <name evidence="5" type="primary">recX</name>
    <name evidence="8" type="ORF">IPP15_10020</name>
</gene>
<dbReference type="AlphaFoldDB" id="A0A9D7ST98"/>
<dbReference type="GO" id="GO:0006282">
    <property type="term" value="P:regulation of DNA repair"/>
    <property type="evidence" value="ECO:0007669"/>
    <property type="project" value="UniProtKB-UniRule"/>
</dbReference>
<reference evidence="8 9" key="1">
    <citation type="submission" date="2020-10" db="EMBL/GenBank/DDBJ databases">
        <title>Connecting structure to function with the recovery of over 1000 high-quality activated sludge metagenome-assembled genomes encoding full-length rRNA genes using long-read sequencing.</title>
        <authorList>
            <person name="Singleton C.M."/>
            <person name="Petriglieri F."/>
            <person name="Kristensen J.M."/>
            <person name="Kirkegaard R.H."/>
            <person name="Michaelsen T.Y."/>
            <person name="Andersen M.H."/>
            <person name="Karst S.M."/>
            <person name="Dueholm M.S."/>
            <person name="Nielsen P.H."/>
            <person name="Albertsen M."/>
        </authorList>
    </citation>
    <scope>NUCLEOTIDE SEQUENCE [LARGE SCALE GENOMIC DNA]</scope>
    <source>
        <strain evidence="8">Ribe_18-Q3-R11-54_MAXAC.273</strain>
    </source>
</reference>
<evidence type="ECO:0000259" key="7">
    <source>
        <dbReference type="Pfam" id="PF21981"/>
    </source>
</evidence>
<dbReference type="HAMAP" id="MF_01114">
    <property type="entry name" value="RecX"/>
    <property type="match status" value="1"/>
</dbReference>
<dbReference type="GO" id="GO:0005737">
    <property type="term" value="C:cytoplasm"/>
    <property type="evidence" value="ECO:0007669"/>
    <property type="project" value="UniProtKB-SubCell"/>
</dbReference>
<organism evidence="8 9">
    <name type="scientific">Candidatus Opimibacter skivensis</name>
    <dbReference type="NCBI Taxonomy" id="2982028"/>
    <lineage>
        <taxon>Bacteria</taxon>
        <taxon>Pseudomonadati</taxon>
        <taxon>Bacteroidota</taxon>
        <taxon>Saprospiria</taxon>
        <taxon>Saprospirales</taxon>
        <taxon>Saprospiraceae</taxon>
        <taxon>Candidatus Opimibacter</taxon>
    </lineage>
</organism>
<evidence type="ECO:0000313" key="9">
    <source>
        <dbReference type="Proteomes" id="UP000808337"/>
    </source>
</evidence>
<feature type="domain" description="RecX second three-helical" evidence="6">
    <location>
        <begin position="54"/>
        <end position="95"/>
    </location>
</feature>
<protein>
    <recommendedName>
        <fullName evidence="3 5">Regulatory protein RecX</fullName>
    </recommendedName>
</protein>
<evidence type="ECO:0000256" key="1">
    <source>
        <dbReference type="ARBA" id="ARBA00004496"/>
    </source>
</evidence>
<dbReference type="Proteomes" id="UP000808337">
    <property type="component" value="Unassembled WGS sequence"/>
</dbReference>
<dbReference type="Pfam" id="PF21981">
    <property type="entry name" value="RecX_HTH3"/>
    <property type="match status" value="1"/>
</dbReference>
<dbReference type="InterPro" id="IPR036388">
    <property type="entry name" value="WH-like_DNA-bd_sf"/>
</dbReference>